<dbReference type="AlphaFoldDB" id="A0A1R2BJT0"/>
<keyword evidence="2" id="KW-1185">Reference proteome</keyword>
<dbReference type="Proteomes" id="UP000187209">
    <property type="component" value="Unassembled WGS sequence"/>
</dbReference>
<proteinExistence type="predicted"/>
<evidence type="ECO:0000313" key="1">
    <source>
        <dbReference type="EMBL" id="OMJ77018.1"/>
    </source>
</evidence>
<gene>
    <name evidence="1" type="ORF">SteCoe_23498</name>
</gene>
<sequence>MNNLESRASSNKNRKSEIYVTNSIGVSRIQFCKFVKGKKHLSKKEMLNLLDLQSMELNDTTADTDSKPQKEQA</sequence>
<name>A0A1R2BJT0_9CILI</name>
<dbReference type="EMBL" id="MPUH01000598">
    <property type="protein sequence ID" value="OMJ77018.1"/>
    <property type="molecule type" value="Genomic_DNA"/>
</dbReference>
<organism evidence="1 2">
    <name type="scientific">Stentor coeruleus</name>
    <dbReference type="NCBI Taxonomy" id="5963"/>
    <lineage>
        <taxon>Eukaryota</taxon>
        <taxon>Sar</taxon>
        <taxon>Alveolata</taxon>
        <taxon>Ciliophora</taxon>
        <taxon>Postciliodesmatophora</taxon>
        <taxon>Heterotrichea</taxon>
        <taxon>Heterotrichida</taxon>
        <taxon>Stentoridae</taxon>
        <taxon>Stentor</taxon>
    </lineage>
</organism>
<protein>
    <submittedName>
        <fullName evidence="1">Uncharacterized protein</fullName>
    </submittedName>
</protein>
<reference evidence="1 2" key="1">
    <citation type="submission" date="2016-11" db="EMBL/GenBank/DDBJ databases">
        <title>The macronuclear genome of Stentor coeruleus: a giant cell with tiny introns.</title>
        <authorList>
            <person name="Slabodnick M."/>
            <person name="Ruby J.G."/>
            <person name="Reiff S.B."/>
            <person name="Swart E.C."/>
            <person name="Gosai S."/>
            <person name="Prabakaran S."/>
            <person name="Witkowska E."/>
            <person name="Larue G.E."/>
            <person name="Fisher S."/>
            <person name="Freeman R.M."/>
            <person name="Gunawardena J."/>
            <person name="Chu W."/>
            <person name="Stover N.A."/>
            <person name="Gregory B.D."/>
            <person name="Nowacki M."/>
            <person name="Derisi J."/>
            <person name="Roy S.W."/>
            <person name="Marshall W.F."/>
            <person name="Sood P."/>
        </authorList>
    </citation>
    <scope>NUCLEOTIDE SEQUENCE [LARGE SCALE GENOMIC DNA]</scope>
    <source>
        <strain evidence="1">WM001</strain>
    </source>
</reference>
<evidence type="ECO:0000313" key="2">
    <source>
        <dbReference type="Proteomes" id="UP000187209"/>
    </source>
</evidence>
<comment type="caution">
    <text evidence="1">The sequence shown here is derived from an EMBL/GenBank/DDBJ whole genome shotgun (WGS) entry which is preliminary data.</text>
</comment>
<accession>A0A1R2BJT0</accession>